<dbReference type="EMBL" id="MU005976">
    <property type="protein sequence ID" value="KAF2861035.1"/>
    <property type="molecule type" value="Genomic_DNA"/>
</dbReference>
<protein>
    <recommendedName>
        <fullName evidence="4">Large ribosomal subunit protein uL23m</fullName>
    </recommendedName>
</protein>
<name>A0A6A7C275_9PEZI</name>
<accession>A0A6A7C275</accession>
<dbReference type="Gene3D" id="3.30.70.330">
    <property type="match status" value="1"/>
</dbReference>
<evidence type="ECO:0000256" key="2">
    <source>
        <dbReference type="ARBA" id="ARBA00022980"/>
    </source>
</evidence>
<organism evidence="6 7">
    <name type="scientific">Piedraia hortae CBS 480.64</name>
    <dbReference type="NCBI Taxonomy" id="1314780"/>
    <lineage>
        <taxon>Eukaryota</taxon>
        <taxon>Fungi</taxon>
        <taxon>Dikarya</taxon>
        <taxon>Ascomycota</taxon>
        <taxon>Pezizomycotina</taxon>
        <taxon>Dothideomycetes</taxon>
        <taxon>Dothideomycetidae</taxon>
        <taxon>Capnodiales</taxon>
        <taxon>Piedraiaceae</taxon>
        <taxon>Piedraia</taxon>
    </lineage>
</organism>
<dbReference type="InterPro" id="IPR013025">
    <property type="entry name" value="Ribosomal_uL23-like"/>
</dbReference>
<evidence type="ECO:0000313" key="7">
    <source>
        <dbReference type="Proteomes" id="UP000799421"/>
    </source>
</evidence>
<dbReference type="InterPro" id="IPR012677">
    <property type="entry name" value="Nucleotide-bd_a/b_plait_sf"/>
</dbReference>
<dbReference type="PANTHER" id="PTHR12059">
    <property type="entry name" value="RIBOSOMAL PROTEIN L23-RELATED"/>
    <property type="match status" value="1"/>
</dbReference>
<dbReference type="GO" id="GO:0003735">
    <property type="term" value="F:structural constituent of ribosome"/>
    <property type="evidence" value="ECO:0007669"/>
    <property type="project" value="InterPro"/>
</dbReference>
<evidence type="ECO:0000256" key="4">
    <source>
        <dbReference type="ARBA" id="ARBA00039977"/>
    </source>
</evidence>
<gene>
    <name evidence="6" type="ORF">K470DRAFT_246370</name>
</gene>
<dbReference type="GO" id="GO:0032543">
    <property type="term" value="P:mitochondrial translation"/>
    <property type="evidence" value="ECO:0007669"/>
    <property type="project" value="TreeGrafter"/>
</dbReference>
<feature type="region of interest" description="Disordered" evidence="5">
    <location>
        <begin position="121"/>
        <end position="180"/>
    </location>
</feature>
<dbReference type="Proteomes" id="UP000799421">
    <property type="component" value="Unassembled WGS sequence"/>
</dbReference>
<keyword evidence="2" id="KW-0689">Ribosomal protein</keyword>
<reference evidence="6" key="1">
    <citation type="journal article" date="2020" name="Stud. Mycol.">
        <title>101 Dothideomycetes genomes: a test case for predicting lifestyles and emergence of pathogens.</title>
        <authorList>
            <person name="Haridas S."/>
            <person name="Albert R."/>
            <person name="Binder M."/>
            <person name="Bloem J."/>
            <person name="Labutti K."/>
            <person name="Salamov A."/>
            <person name="Andreopoulos B."/>
            <person name="Baker S."/>
            <person name="Barry K."/>
            <person name="Bills G."/>
            <person name="Bluhm B."/>
            <person name="Cannon C."/>
            <person name="Castanera R."/>
            <person name="Culley D."/>
            <person name="Daum C."/>
            <person name="Ezra D."/>
            <person name="Gonzalez J."/>
            <person name="Henrissat B."/>
            <person name="Kuo A."/>
            <person name="Liang C."/>
            <person name="Lipzen A."/>
            <person name="Lutzoni F."/>
            <person name="Magnuson J."/>
            <person name="Mondo S."/>
            <person name="Nolan M."/>
            <person name="Ohm R."/>
            <person name="Pangilinan J."/>
            <person name="Park H.-J."/>
            <person name="Ramirez L."/>
            <person name="Alfaro M."/>
            <person name="Sun H."/>
            <person name="Tritt A."/>
            <person name="Yoshinaga Y."/>
            <person name="Zwiers L.-H."/>
            <person name="Turgeon B."/>
            <person name="Goodwin S."/>
            <person name="Spatafora J."/>
            <person name="Crous P."/>
            <person name="Grigoriev I."/>
        </authorList>
    </citation>
    <scope>NUCLEOTIDE SEQUENCE</scope>
    <source>
        <strain evidence="6">CBS 480.64</strain>
    </source>
</reference>
<dbReference type="GO" id="GO:0005762">
    <property type="term" value="C:mitochondrial large ribosomal subunit"/>
    <property type="evidence" value="ECO:0007669"/>
    <property type="project" value="TreeGrafter"/>
</dbReference>
<evidence type="ECO:0000256" key="5">
    <source>
        <dbReference type="SAM" id="MobiDB-lite"/>
    </source>
</evidence>
<evidence type="ECO:0000256" key="3">
    <source>
        <dbReference type="ARBA" id="ARBA00023274"/>
    </source>
</evidence>
<keyword evidence="3" id="KW-0687">Ribonucleoprotein</keyword>
<dbReference type="SUPFAM" id="SSF54189">
    <property type="entry name" value="Ribosomal proteins S24e, L23 and L15e"/>
    <property type="match status" value="1"/>
</dbReference>
<feature type="compositionally biased region" description="Basic and acidic residues" evidence="5">
    <location>
        <begin position="121"/>
        <end position="132"/>
    </location>
</feature>
<comment type="similarity">
    <text evidence="1">Belongs to the universal ribosomal protein uL23 family.</text>
</comment>
<evidence type="ECO:0000256" key="1">
    <source>
        <dbReference type="ARBA" id="ARBA00006700"/>
    </source>
</evidence>
<sequence>MAAAPFRRGLKEIYLPDFVVSLRRTPHLGPNVASFNVPLWFNKLDLRDYLFSVYGIRIGPTIRSYVKQSRVRQGTDPTEPHRYRHWYRPKSTKYMMVNLESPFTWPDEPEDLSPWNREEAKMAQREDEKMRDSLGGMADQIGPDQATRTAMREQAQALLAKKKKWTPAPLRGASPSHYQR</sequence>
<dbReference type="OrthoDB" id="275582at2759"/>
<dbReference type="AlphaFoldDB" id="A0A6A7C275"/>
<dbReference type="InterPro" id="IPR012678">
    <property type="entry name" value="Ribosomal_uL23/eL15/eS24_sf"/>
</dbReference>
<keyword evidence="7" id="KW-1185">Reference proteome</keyword>
<evidence type="ECO:0000313" key="6">
    <source>
        <dbReference type="EMBL" id="KAF2861035.1"/>
    </source>
</evidence>
<proteinExistence type="inferred from homology"/>
<dbReference type="PANTHER" id="PTHR12059:SF5">
    <property type="entry name" value="LARGE RIBOSOMAL SUBUNIT PROTEIN UL23M"/>
    <property type="match status" value="1"/>
</dbReference>